<reference evidence="3" key="1">
    <citation type="submission" date="2016-10" db="EMBL/GenBank/DDBJ databases">
        <authorList>
            <person name="de Groot N.N."/>
        </authorList>
    </citation>
    <scope>NUCLEOTIDE SEQUENCE</scope>
</reference>
<sequence length="47" mass="5624">MEEMNYRELFILLSLLVLSVWAYFALQSWSKKTLKSNNHKNSTHSHQ</sequence>
<feature type="transmembrane region" description="Helical" evidence="1">
    <location>
        <begin position="6"/>
        <end position="26"/>
    </location>
</feature>
<protein>
    <submittedName>
        <fullName evidence="3">Uncharacterized protein</fullName>
    </submittedName>
</protein>
<evidence type="ECO:0000313" key="3">
    <source>
        <dbReference type="EMBL" id="SFV88169.1"/>
    </source>
</evidence>
<evidence type="ECO:0000256" key="1">
    <source>
        <dbReference type="SAM" id="Phobius"/>
    </source>
</evidence>
<keyword evidence="1" id="KW-1133">Transmembrane helix</keyword>
<keyword evidence="1" id="KW-0812">Transmembrane</keyword>
<name>A0A1W1E2L3_9ZZZZ</name>
<keyword evidence="1" id="KW-0472">Membrane</keyword>
<proteinExistence type="predicted"/>
<organism evidence="3">
    <name type="scientific">hydrothermal vent metagenome</name>
    <dbReference type="NCBI Taxonomy" id="652676"/>
    <lineage>
        <taxon>unclassified sequences</taxon>
        <taxon>metagenomes</taxon>
        <taxon>ecological metagenomes</taxon>
    </lineage>
</organism>
<gene>
    <name evidence="2" type="ORF">MNB_SUP05-SYMBIONT-5-461</name>
    <name evidence="3" type="ORF">MNB_SUP05-SYMBIONT-7-730</name>
</gene>
<dbReference type="AlphaFoldDB" id="A0A1W1E2L3"/>
<dbReference type="EMBL" id="FPIA01000015">
    <property type="protein sequence ID" value="SFV88169.1"/>
    <property type="molecule type" value="Genomic_DNA"/>
</dbReference>
<dbReference type="EMBL" id="FPHZ01000093">
    <property type="protein sequence ID" value="SFV87836.1"/>
    <property type="molecule type" value="Genomic_DNA"/>
</dbReference>
<accession>A0A1W1E2L3</accession>
<evidence type="ECO:0000313" key="2">
    <source>
        <dbReference type="EMBL" id="SFV87836.1"/>
    </source>
</evidence>